<evidence type="ECO:0000313" key="2">
    <source>
        <dbReference type="EMBL" id="KAF7285627.1"/>
    </source>
</evidence>
<protein>
    <submittedName>
        <fullName evidence="2">Uncharacterized protein</fullName>
    </submittedName>
</protein>
<dbReference type="EMBL" id="JAACXV010000050">
    <property type="protein sequence ID" value="KAF7285627.1"/>
    <property type="molecule type" value="Genomic_DNA"/>
</dbReference>
<evidence type="ECO:0000256" key="1">
    <source>
        <dbReference type="SAM" id="MobiDB-lite"/>
    </source>
</evidence>
<evidence type="ECO:0000313" key="3">
    <source>
        <dbReference type="Proteomes" id="UP000625711"/>
    </source>
</evidence>
<proteinExistence type="predicted"/>
<sequence length="82" mass="9072">MQLCSLNSSGFSAYHASYYRLVSDPSRLRRAPAAAPEARAPRSGNSRPNETREFNLRARFRLVRNGSVKLANIIAPGVALRN</sequence>
<accession>A0A834J1Y1</accession>
<comment type="caution">
    <text evidence="2">The sequence shown here is derived from an EMBL/GenBank/DDBJ whole genome shotgun (WGS) entry which is preliminary data.</text>
</comment>
<reference evidence="2" key="1">
    <citation type="submission" date="2020-08" db="EMBL/GenBank/DDBJ databases">
        <title>Genome sequencing and assembly of the red palm weevil Rhynchophorus ferrugineus.</title>
        <authorList>
            <person name="Dias G.B."/>
            <person name="Bergman C.M."/>
            <person name="Manee M."/>
        </authorList>
    </citation>
    <scope>NUCLEOTIDE SEQUENCE</scope>
    <source>
        <strain evidence="2">AA-2017</strain>
        <tissue evidence="2">Whole larva</tissue>
    </source>
</reference>
<organism evidence="2 3">
    <name type="scientific">Rhynchophorus ferrugineus</name>
    <name type="common">Red palm weevil</name>
    <name type="synonym">Curculio ferrugineus</name>
    <dbReference type="NCBI Taxonomy" id="354439"/>
    <lineage>
        <taxon>Eukaryota</taxon>
        <taxon>Metazoa</taxon>
        <taxon>Ecdysozoa</taxon>
        <taxon>Arthropoda</taxon>
        <taxon>Hexapoda</taxon>
        <taxon>Insecta</taxon>
        <taxon>Pterygota</taxon>
        <taxon>Neoptera</taxon>
        <taxon>Endopterygota</taxon>
        <taxon>Coleoptera</taxon>
        <taxon>Polyphaga</taxon>
        <taxon>Cucujiformia</taxon>
        <taxon>Curculionidae</taxon>
        <taxon>Dryophthorinae</taxon>
        <taxon>Rhynchophorus</taxon>
    </lineage>
</organism>
<dbReference type="Proteomes" id="UP000625711">
    <property type="component" value="Unassembled WGS sequence"/>
</dbReference>
<name>A0A834J1Y1_RHYFE</name>
<feature type="compositionally biased region" description="Low complexity" evidence="1">
    <location>
        <begin position="31"/>
        <end position="42"/>
    </location>
</feature>
<feature type="region of interest" description="Disordered" evidence="1">
    <location>
        <begin position="30"/>
        <end position="51"/>
    </location>
</feature>
<gene>
    <name evidence="2" type="ORF">GWI33_010417</name>
</gene>
<keyword evidence="3" id="KW-1185">Reference proteome</keyword>
<dbReference type="AlphaFoldDB" id="A0A834J1Y1"/>